<comment type="caution">
    <text evidence="1">The sequence shown here is derived from an EMBL/GenBank/DDBJ whole genome shotgun (WGS) entry which is preliminary data.</text>
</comment>
<name>A0AA38CQB5_TAXCH</name>
<accession>A0AA38CQB5</accession>
<dbReference type="AlphaFoldDB" id="A0AA38CQB5"/>
<reference evidence="1 2" key="1">
    <citation type="journal article" date="2021" name="Nat. Plants">
        <title>The Taxus genome provides insights into paclitaxel biosynthesis.</title>
        <authorList>
            <person name="Xiong X."/>
            <person name="Gou J."/>
            <person name="Liao Q."/>
            <person name="Li Y."/>
            <person name="Zhou Q."/>
            <person name="Bi G."/>
            <person name="Li C."/>
            <person name="Du R."/>
            <person name="Wang X."/>
            <person name="Sun T."/>
            <person name="Guo L."/>
            <person name="Liang H."/>
            <person name="Lu P."/>
            <person name="Wu Y."/>
            <person name="Zhang Z."/>
            <person name="Ro D.K."/>
            <person name="Shang Y."/>
            <person name="Huang S."/>
            <person name="Yan J."/>
        </authorList>
    </citation>
    <scope>NUCLEOTIDE SEQUENCE [LARGE SCALE GENOMIC DNA]</scope>
    <source>
        <strain evidence="1">Ta-2019</strain>
    </source>
</reference>
<dbReference type="Proteomes" id="UP000824469">
    <property type="component" value="Unassembled WGS sequence"/>
</dbReference>
<feature type="non-terminal residue" evidence="1">
    <location>
        <position position="1"/>
    </location>
</feature>
<evidence type="ECO:0000313" key="1">
    <source>
        <dbReference type="EMBL" id="KAH9304520.1"/>
    </source>
</evidence>
<protein>
    <submittedName>
        <fullName evidence="1">Uncharacterized protein</fullName>
    </submittedName>
</protein>
<evidence type="ECO:0000313" key="2">
    <source>
        <dbReference type="Proteomes" id="UP000824469"/>
    </source>
</evidence>
<gene>
    <name evidence="1" type="ORF">KI387_008924</name>
</gene>
<keyword evidence="2" id="KW-1185">Reference proteome</keyword>
<sequence>SVLDQTDLMVDVERSLDDVVPIVSVEDRDHVQATERHAAWLKMIRLNFNTLIMKLVSPCPNPNPSYKQVTTATVGDGGGYKNGGGSGRSGLQENINPNSSHVQEFILGKHKKNGGHGKKMALWMSMPSYTELET</sequence>
<proteinExistence type="predicted"/>
<feature type="non-terminal residue" evidence="1">
    <location>
        <position position="134"/>
    </location>
</feature>
<organism evidence="1 2">
    <name type="scientific">Taxus chinensis</name>
    <name type="common">Chinese yew</name>
    <name type="synonym">Taxus wallichiana var. chinensis</name>
    <dbReference type="NCBI Taxonomy" id="29808"/>
    <lineage>
        <taxon>Eukaryota</taxon>
        <taxon>Viridiplantae</taxon>
        <taxon>Streptophyta</taxon>
        <taxon>Embryophyta</taxon>
        <taxon>Tracheophyta</taxon>
        <taxon>Spermatophyta</taxon>
        <taxon>Pinopsida</taxon>
        <taxon>Pinidae</taxon>
        <taxon>Conifers II</taxon>
        <taxon>Cupressales</taxon>
        <taxon>Taxaceae</taxon>
        <taxon>Taxus</taxon>
    </lineage>
</organism>
<dbReference type="EMBL" id="JAHRHJ020000008">
    <property type="protein sequence ID" value="KAH9304520.1"/>
    <property type="molecule type" value="Genomic_DNA"/>
</dbReference>